<reference evidence="3" key="1">
    <citation type="journal article" date="2019" name="Int. J. Syst. Evol. Microbiol.">
        <title>The Global Catalogue of Microorganisms (GCM) 10K type strain sequencing project: providing services to taxonomists for standard genome sequencing and annotation.</title>
        <authorList>
            <consortium name="The Broad Institute Genomics Platform"/>
            <consortium name="The Broad Institute Genome Sequencing Center for Infectious Disease"/>
            <person name="Wu L."/>
            <person name="Ma J."/>
        </authorList>
    </citation>
    <scope>NUCLEOTIDE SEQUENCE [LARGE SCALE GENOMIC DNA]</scope>
    <source>
        <strain evidence="3">JCM 17939</strain>
    </source>
</reference>
<keyword evidence="3" id="KW-1185">Reference proteome</keyword>
<feature type="transmembrane region" description="Helical" evidence="1">
    <location>
        <begin position="197"/>
        <end position="225"/>
    </location>
</feature>
<gene>
    <name evidence="2" type="ORF">GCM10023196_017990</name>
</gene>
<keyword evidence="1" id="KW-0812">Transmembrane</keyword>
<dbReference type="EMBL" id="BAABHK010000002">
    <property type="protein sequence ID" value="GAA4623116.1"/>
    <property type="molecule type" value="Genomic_DNA"/>
</dbReference>
<dbReference type="Proteomes" id="UP001501442">
    <property type="component" value="Unassembled WGS sequence"/>
</dbReference>
<accession>A0ABP8U8I7</accession>
<evidence type="ECO:0000256" key="1">
    <source>
        <dbReference type="SAM" id="Phobius"/>
    </source>
</evidence>
<feature type="transmembrane region" description="Helical" evidence="1">
    <location>
        <begin position="76"/>
        <end position="94"/>
    </location>
</feature>
<organism evidence="2 3">
    <name type="scientific">Actinoallomurus vinaceus</name>
    <dbReference type="NCBI Taxonomy" id="1080074"/>
    <lineage>
        <taxon>Bacteria</taxon>
        <taxon>Bacillati</taxon>
        <taxon>Actinomycetota</taxon>
        <taxon>Actinomycetes</taxon>
        <taxon>Streptosporangiales</taxon>
        <taxon>Thermomonosporaceae</taxon>
        <taxon>Actinoallomurus</taxon>
    </lineage>
</organism>
<evidence type="ECO:0000313" key="3">
    <source>
        <dbReference type="Proteomes" id="UP001501442"/>
    </source>
</evidence>
<keyword evidence="1" id="KW-1133">Transmembrane helix</keyword>
<feature type="transmembrane region" description="Helical" evidence="1">
    <location>
        <begin position="51"/>
        <end position="70"/>
    </location>
</feature>
<comment type="caution">
    <text evidence="2">The sequence shown here is derived from an EMBL/GenBank/DDBJ whole genome shotgun (WGS) entry which is preliminary data.</text>
</comment>
<protein>
    <recommendedName>
        <fullName evidence="4">Peptidase M48 domain-containing protein</fullName>
    </recommendedName>
</protein>
<proteinExistence type="predicted"/>
<evidence type="ECO:0000313" key="2">
    <source>
        <dbReference type="EMBL" id="GAA4623116.1"/>
    </source>
</evidence>
<sequence>MAAADEPGYSADIPVAPVVASIREQTLSVDGDLSGLVGDRPAESMPGRGRWWAWCCGAFVLSVAAVAAAGSTGPGALVTLAVLPIAQLVVFALGPPFRALRLRQLLGDGRYRTVSADAVGAAVLSAAAPSGVRRVTVRVGPVGGFARSFRAGGHAVLLVHERLPLRPEAARFMVAHECAHLARYDQVRRPAATVSILICWIGLTTIWPPAAVVGAAAVVVGIAVLNRAMELDCDRLGARWAGTAAAEQAFSLIEAAHRRTPQNPIRTVRSLLTYPSPRRRRAICRAEQDR</sequence>
<keyword evidence="1" id="KW-0472">Membrane</keyword>
<evidence type="ECO:0008006" key="4">
    <source>
        <dbReference type="Google" id="ProtNLM"/>
    </source>
</evidence>
<name>A0ABP8U8I7_9ACTN</name>